<dbReference type="PANTHER" id="PTHR43680:SF2">
    <property type="entry name" value="NITRATE REDUCTASE MOLYBDENUM COFACTOR ASSEMBLY CHAPERONE NARJ"/>
    <property type="match status" value="1"/>
</dbReference>
<proteinExistence type="predicted"/>
<dbReference type="RefSeq" id="WP_016470791.1">
    <property type="nucleotide sequence ID" value="NZ_CP103060.1"/>
</dbReference>
<dbReference type="GO" id="GO:0051082">
    <property type="term" value="F:unfolded protein binding"/>
    <property type="evidence" value="ECO:0007669"/>
    <property type="project" value="InterPro"/>
</dbReference>
<dbReference type="NCBIfam" id="TIGR00684">
    <property type="entry name" value="narJ"/>
    <property type="match status" value="1"/>
</dbReference>
<dbReference type="GO" id="GO:0051131">
    <property type="term" value="P:chaperone-mediated protein complex assembly"/>
    <property type="evidence" value="ECO:0007669"/>
    <property type="project" value="InterPro"/>
</dbReference>
<keyword evidence="1" id="KW-0534">Nitrate assimilation</keyword>
<dbReference type="Pfam" id="PF02613">
    <property type="entry name" value="Nitrate_red_del"/>
    <property type="match status" value="1"/>
</dbReference>
<dbReference type="AlphaFoldDB" id="A0A8H1QSB1"/>
<protein>
    <submittedName>
        <fullName evidence="3">Nitrate reductase molybdenum cofactor assembly chaperone</fullName>
    </submittedName>
</protein>
<reference evidence="3 4" key="1">
    <citation type="submission" date="2018-10" db="EMBL/GenBank/DDBJ databases">
        <title>Isolation of pseudouridimycin from Streptomyces albus DSM 40763.</title>
        <authorList>
            <person name="Rosenqvist P."/>
            <person name="Metsae-Ketelae M."/>
            <person name="Virta P."/>
        </authorList>
    </citation>
    <scope>NUCLEOTIDE SEQUENCE [LARGE SCALE GENOMIC DNA]</scope>
    <source>
        <strain evidence="3 4">DSM 40763</strain>
    </source>
</reference>
<evidence type="ECO:0000313" key="4">
    <source>
        <dbReference type="Proteomes" id="UP000298111"/>
    </source>
</evidence>
<dbReference type="PANTHER" id="PTHR43680">
    <property type="entry name" value="NITRATE REDUCTASE MOLYBDENUM COFACTOR ASSEMBLY CHAPERONE"/>
    <property type="match status" value="1"/>
</dbReference>
<sequence length="220" mass="23641">MTAPLVHQAASLLLSYPDDGWPARLRTVTTTLEEVPAASCASRAGLLRFCAEAADASGLEPAARYVATFDRSRRRTLHLTYYTHGDTRARGAALAALKALMRQHGWEVSQGELPDFLPGVLEFAARCPEPGGRLLADHRAALTLLTEALARYGSPYRHVLGAVLSTLPAPPRAERAAVRALARSGPPTETVGLRTDAPPAPVPFPRTEGTPFSRTEGTRR</sequence>
<evidence type="ECO:0000256" key="2">
    <source>
        <dbReference type="SAM" id="MobiDB-lite"/>
    </source>
</evidence>
<name>A0A8H1QSB1_9ACTN</name>
<dbReference type="GeneID" id="75180385"/>
<accession>A0A8H1QSB1</accession>
<dbReference type="Proteomes" id="UP000298111">
    <property type="component" value="Unassembled WGS sequence"/>
</dbReference>
<dbReference type="EMBL" id="RCIY01000044">
    <property type="protein sequence ID" value="TGG85510.1"/>
    <property type="molecule type" value="Genomic_DNA"/>
</dbReference>
<dbReference type="SUPFAM" id="SSF89155">
    <property type="entry name" value="TorD-like"/>
    <property type="match status" value="1"/>
</dbReference>
<comment type="caution">
    <text evidence="3">The sequence shown here is derived from an EMBL/GenBank/DDBJ whole genome shotgun (WGS) entry which is preliminary data.</text>
</comment>
<evidence type="ECO:0000256" key="1">
    <source>
        <dbReference type="ARBA" id="ARBA00023063"/>
    </source>
</evidence>
<dbReference type="GO" id="GO:0042128">
    <property type="term" value="P:nitrate assimilation"/>
    <property type="evidence" value="ECO:0007669"/>
    <property type="project" value="UniProtKB-KW"/>
</dbReference>
<dbReference type="InterPro" id="IPR003765">
    <property type="entry name" value="NO3_reductase_chaperone_NarJ"/>
</dbReference>
<feature type="region of interest" description="Disordered" evidence="2">
    <location>
        <begin position="182"/>
        <end position="220"/>
    </location>
</feature>
<dbReference type="GO" id="GO:0016530">
    <property type="term" value="F:metallochaperone activity"/>
    <property type="evidence" value="ECO:0007669"/>
    <property type="project" value="TreeGrafter"/>
</dbReference>
<feature type="compositionally biased region" description="Polar residues" evidence="2">
    <location>
        <begin position="210"/>
        <end position="220"/>
    </location>
</feature>
<gene>
    <name evidence="3" type="primary">narJ</name>
    <name evidence="3" type="ORF">D8771_10045</name>
</gene>
<dbReference type="InterPro" id="IPR036411">
    <property type="entry name" value="TorD-like_sf"/>
</dbReference>
<evidence type="ECO:0000313" key="3">
    <source>
        <dbReference type="EMBL" id="TGG85510.1"/>
    </source>
</evidence>
<dbReference type="InterPro" id="IPR020945">
    <property type="entry name" value="DMSO/NO3_reduct_chaperone"/>
</dbReference>
<dbReference type="Gene3D" id="1.10.3480.10">
    <property type="entry name" value="TorD-like"/>
    <property type="match status" value="1"/>
</dbReference>
<organism evidence="3 4">
    <name type="scientific">Streptomyces albus</name>
    <dbReference type="NCBI Taxonomy" id="1888"/>
    <lineage>
        <taxon>Bacteria</taxon>
        <taxon>Bacillati</taxon>
        <taxon>Actinomycetota</taxon>
        <taxon>Actinomycetes</taxon>
        <taxon>Kitasatosporales</taxon>
        <taxon>Streptomycetaceae</taxon>
        <taxon>Streptomyces</taxon>
    </lineage>
</organism>